<reference evidence="2" key="1">
    <citation type="submission" date="2015-08" db="EMBL/GenBank/DDBJ databases">
        <title>Genome sequencing project for genomic taxonomy and phylogenomics of Bacillus-like bacteria.</title>
        <authorList>
            <person name="Liu B."/>
            <person name="Wang J."/>
            <person name="Zhu Y."/>
            <person name="Liu G."/>
            <person name="Chen Q."/>
            <person name="Chen Z."/>
            <person name="Lan J."/>
            <person name="Che J."/>
            <person name="Ge C."/>
            <person name="Shi H."/>
            <person name="Pan Z."/>
            <person name="Liu X."/>
        </authorList>
    </citation>
    <scope>NUCLEOTIDE SEQUENCE [LARGE SCALE GENOMIC DNA]</scope>
    <source>
        <strain evidence="2">FJAT-22460</strain>
    </source>
</reference>
<evidence type="ECO:0000313" key="1">
    <source>
        <dbReference type="EMBL" id="KOR90374.1"/>
    </source>
</evidence>
<proteinExistence type="predicted"/>
<organism evidence="1 2">
    <name type="scientific">Paenibacillus solani</name>
    <dbReference type="NCBI Taxonomy" id="1705565"/>
    <lineage>
        <taxon>Bacteria</taxon>
        <taxon>Bacillati</taxon>
        <taxon>Bacillota</taxon>
        <taxon>Bacilli</taxon>
        <taxon>Bacillales</taxon>
        <taxon>Paenibacillaceae</taxon>
        <taxon>Paenibacillus</taxon>
    </lineage>
</organism>
<protein>
    <submittedName>
        <fullName evidence="1">Uncharacterized protein</fullName>
    </submittedName>
</protein>
<dbReference type="Proteomes" id="UP000036932">
    <property type="component" value="Unassembled WGS sequence"/>
</dbReference>
<dbReference type="RefSeq" id="WP_054403314.1">
    <property type="nucleotide sequence ID" value="NZ_LIUT01000001.1"/>
</dbReference>
<sequence length="160" mass="18179">MKKSLKDLADKTLKYLCVGSYIEGINFYGLKILFAENEVNKTRIDGQIYLNIEGKFAVLPSLPEFFPTADTLPELDWIESSKIICELRMKKVVDLWLSIGVPNLIIIFESGEVLYVNGHNDKYESWQLGVWGNTNKDEIWEIVSCPGDDIAVWAPDDFVG</sequence>
<comment type="caution">
    <text evidence="1">The sequence shown here is derived from an EMBL/GenBank/DDBJ whole genome shotgun (WGS) entry which is preliminary data.</text>
</comment>
<name>A0A0M1P8N9_9BACL</name>
<dbReference type="PATRIC" id="fig|1705565.3.peg.5150"/>
<dbReference type="OrthoDB" id="2352329at2"/>
<dbReference type="AlphaFoldDB" id="A0A0M1P8N9"/>
<dbReference type="EMBL" id="LIUT01000001">
    <property type="protein sequence ID" value="KOR90374.1"/>
    <property type="molecule type" value="Genomic_DNA"/>
</dbReference>
<evidence type="ECO:0000313" key="2">
    <source>
        <dbReference type="Proteomes" id="UP000036932"/>
    </source>
</evidence>
<keyword evidence="2" id="KW-1185">Reference proteome</keyword>
<gene>
    <name evidence="1" type="ORF">AM231_15415</name>
</gene>
<accession>A0A0M1P8N9</accession>